<evidence type="ECO:0000313" key="9">
    <source>
        <dbReference type="EMBL" id="AGF74389.1"/>
    </source>
</evidence>
<gene>
    <name evidence="9" type="primary">trkA</name>
    <name evidence="9" type="ordered locus">BAnh1_05100</name>
</gene>
<feature type="domain" description="RCK C-terminal" evidence="8">
    <location>
        <begin position="144"/>
        <end position="228"/>
    </location>
</feature>
<dbReference type="InterPro" id="IPR036291">
    <property type="entry name" value="NAD(P)-bd_dom_sf"/>
</dbReference>
<evidence type="ECO:0000259" key="7">
    <source>
        <dbReference type="PROSITE" id="PS51201"/>
    </source>
</evidence>
<keyword evidence="3" id="KW-0633">Potassium transport</keyword>
<feature type="domain" description="RCK N-terminal" evidence="7">
    <location>
        <begin position="233"/>
        <end position="352"/>
    </location>
</feature>
<evidence type="ECO:0000256" key="2">
    <source>
        <dbReference type="ARBA" id="ARBA00022448"/>
    </source>
</evidence>
<dbReference type="RefSeq" id="WP_015397897.1">
    <property type="nucleotide sequence ID" value="NC_020300.1"/>
</dbReference>
<dbReference type="GO" id="GO:0005886">
    <property type="term" value="C:plasma membrane"/>
    <property type="evidence" value="ECO:0007669"/>
    <property type="project" value="InterPro"/>
</dbReference>
<evidence type="ECO:0000259" key="8">
    <source>
        <dbReference type="PROSITE" id="PS51202"/>
    </source>
</evidence>
<evidence type="ECO:0000313" key="10">
    <source>
        <dbReference type="Proteomes" id="UP000011729"/>
    </source>
</evidence>
<dbReference type="Pfam" id="PF02080">
    <property type="entry name" value="TrkA_C"/>
    <property type="match status" value="2"/>
</dbReference>
<dbReference type="eggNOG" id="COG0569">
    <property type="taxonomic scope" value="Bacteria"/>
</dbReference>
<dbReference type="Gene3D" id="3.40.50.720">
    <property type="entry name" value="NAD(P)-binding Rossmann-like Domain"/>
    <property type="match status" value="2"/>
</dbReference>
<dbReference type="NCBIfam" id="NF007032">
    <property type="entry name" value="PRK09496.1-4"/>
    <property type="match status" value="1"/>
</dbReference>
<dbReference type="PANTHER" id="PTHR43833:SF5">
    <property type="entry name" value="TRK SYSTEM POTASSIUM UPTAKE PROTEIN TRKA"/>
    <property type="match status" value="1"/>
</dbReference>
<evidence type="ECO:0000256" key="3">
    <source>
        <dbReference type="ARBA" id="ARBA00022538"/>
    </source>
</evidence>
<dbReference type="HOGENOM" id="CLU_046525_0_2_5"/>
<keyword evidence="4" id="KW-0630">Potassium</keyword>
<proteinExistence type="predicted"/>
<dbReference type="PROSITE" id="PS51201">
    <property type="entry name" value="RCK_N"/>
    <property type="match status" value="2"/>
</dbReference>
<dbReference type="EMBL" id="CP003123">
    <property type="protein sequence ID" value="AGF74389.1"/>
    <property type="molecule type" value="Genomic_DNA"/>
</dbReference>
<dbReference type="Proteomes" id="UP000011729">
    <property type="component" value="Chromosome"/>
</dbReference>
<name>M1N396_BARAA</name>
<dbReference type="PRINTS" id="PR00335">
    <property type="entry name" value="KUPTAKETRKA"/>
</dbReference>
<evidence type="ECO:0000256" key="4">
    <source>
        <dbReference type="ARBA" id="ARBA00022958"/>
    </source>
</evidence>
<evidence type="ECO:0000256" key="6">
    <source>
        <dbReference type="ARBA" id="ARBA00023065"/>
    </source>
</evidence>
<dbReference type="GO" id="GO:0015079">
    <property type="term" value="F:potassium ion transmembrane transporter activity"/>
    <property type="evidence" value="ECO:0007669"/>
    <property type="project" value="InterPro"/>
</dbReference>
<keyword evidence="10" id="KW-1185">Reference proteome</keyword>
<keyword evidence="6" id="KW-0406">Ion transport</keyword>
<dbReference type="PANTHER" id="PTHR43833">
    <property type="entry name" value="POTASSIUM CHANNEL PROTEIN 2-RELATED-RELATED"/>
    <property type="match status" value="1"/>
</dbReference>
<keyword evidence="2" id="KW-0813">Transport</keyword>
<dbReference type="PROSITE" id="PS51202">
    <property type="entry name" value="RCK_C"/>
    <property type="match status" value="2"/>
</dbReference>
<accession>M1N396</accession>
<sequence length="458" mass="50391">MRVIICGAGQVGYGIAEGLAAENHDVTVIDTEARLVEKIRDTLDVRSLVGHGSQPEVLLAAGADEADMLIAVTLFDEVNMVACQVAHSLFDVPTKIARIRSQAYLDPRYKMLFARENIPIDVVISPEVEVGEMVLRRIALPGAIDVLYFCNDDIVALALECTEDCPVINTPLRQLTELFPDLQTTVAAIKRGSELLIAHSDTQLRVGDIIYLIAARDQVRRALGLFGHKEQEAHRIVIAGGGHIGLYVAQAIEKRLHKLRLKIIESHRERALAVADQLEKTTVLYGNVLDPVILQEAGIDQADLIITLTNQDQVNLLSAIIAKRLGCKANMVLINNIAYQEFSRAVGVDAHLNPRSVTISKILQQMRRGRIRAVHSIFNGDAEIIEAEAMQTSVLVGKSLSEINLSDGLRIGAIYRNKMIIQLSADTRILPGDRIVIFALAGSVHDAEQLFRVSLEYF</sequence>
<dbReference type="NCBIfam" id="NF007030">
    <property type="entry name" value="PRK09496.1-1"/>
    <property type="match status" value="1"/>
</dbReference>
<evidence type="ECO:0000256" key="1">
    <source>
        <dbReference type="ARBA" id="ARBA00017378"/>
    </source>
</evidence>
<dbReference type="InterPro" id="IPR006036">
    <property type="entry name" value="K_uptake_TrkA"/>
</dbReference>
<dbReference type="KEGG" id="baus:BAnh1_05100"/>
<organism evidence="9 10">
    <name type="scientific">Bartonella australis (strain Aust/NH1)</name>
    <dbReference type="NCBI Taxonomy" id="1094489"/>
    <lineage>
        <taxon>Bacteria</taxon>
        <taxon>Pseudomonadati</taxon>
        <taxon>Pseudomonadota</taxon>
        <taxon>Alphaproteobacteria</taxon>
        <taxon>Hyphomicrobiales</taxon>
        <taxon>Bartonellaceae</taxon>
        <taxon>Bartonella</taxon>
    </lineage>
</organism>
<dbReference type="STRING" id="1094489.BAnh1_05100"/>
<dbReference type="InterPro" id="IPR036721">
    <property type="entry name" value="RCK_C_sf"/>
</dbReference>
<dbReference type="AlphaFoldDB" id="M1N396"/>
<protein>
    <recommendedName>
        <fullName evidence="1">Trk system potassium uptake protein TrkA</fullName>
    </recommendedName>
</protein>
<reference evidence="9 10" key="1">
    <citation type="journal article" date="2013" name="PLoS Genet.">
        <title>A gene transfer agent and a dynamic repertoire of secretion systems hold the keys to the explosive radiation of the emerging pathogen Bartonella.</title>
        <authorList>
            <person name="Guy L."/>
            <person name="Nystedt B."/>
            <person name="Toft C."/>
            <person name="Zaremba-Niedzwiedzka K."/>
            <person name="Berglund E.C."/>
            <person name="Granberg F."/>
            <person name="Naslund K."/>
            <person name="Eriksson A.S."/>
            <person name="Andersson S.G."/>
        </authorList>
    </citation>
    <scope>NUCLEOTIDE SEQUENCE [LARGE SCALE GENOMIC DNA]</scope>
    <source>
        <strain evidence="9 10">Aust/NH1</strain>
    </source>
</reference>
<dbReference type="SUPFAM" id="SSF116726">
    <property type="entry name" value="TrkA C-terminal domain-like"/>
    <property type="match status" value="2"/>
</dbReference>
<dbReference type="OrthoDB" id="9775180at2"/>
<dbReference type="InterPro" id="IPR003148">
    <property type="entry name" value="RCK_N"/>
</dbReference>
<dbReference type="NCBIfam" id="NF007031">
    <property type="entry name" value="PRK09496.1-2"/>
    <property type="match status" value="1"/>
</dbReference>
<dbReference type="NCBIfam" id="NF007039">
    <property type="entry name" value="PRK09496.3-2"/>
    <property type="match status" value="1"/>
</dbReference>
<dbReference type="PATRIC" id="fig|1094489.3.peg.630"/>
<evidence type="ECO:0000256" key="5">
    <source>
        <dbReference type="ARBA" id="ARBA00023027"/>
    </source>
</evidence>
<dbReference type="Pfam" id="PF02254">
    <property type="entry name" value="TrkA_N"/>
    <property type="match status" value="2"/>
</dbReference>
<dbReference type="SUPFAM" id="SSF51735">
    <property type="entry name" value="NAD(P)-binding Rossmann-fold domains"/>
    <property type="match status" value="2"/>
</dbReference>
<dbReference type="InterPro" id="IPR050721">
    <property type="entry name" value="Trk_Ktr_HKT_K-transport"/>
</dbReference>
<feature type="domain" description="RCK C-terminal" evidence="8">
    <location>
        <begin position="372"/>
        <end position="453"/>
    </location>
</feature>
<dbReference type="Gene3D" id="3.30.70.1450">
    <property type="entry name" value="Regulator of K+ conductance, C-terminal domain"/>
    <property type="match status" value="2"/>
</dbReference>
<keyword evidence="5" id="KW-0520">NAD</keyword>
<feature type="domain" description="RCK N-terminal" evidence="7">
    <location>
        <begin position="1"/>
        <end position="124"/>
    </location>
</feature>
<dbReference type="InterPro" id="IPR006037">
    <property type="entry name" value="RCK_C"/>
</dbReference>